<name>A0A1I5Z5N9_9RHOB</name>
<evidence type="ECO:0008006" key="4">
    <source>
        <dbReference type="Google" id="ProtNLM"/>
    </source>
</evidence>
<accession>A0A1I5Z5N9</accession>
<dbReference type="EMBL" id="FOXV01000008">
    <property type="protein sequence ID" value="SFQ51786.1"/>
    <property type="molecule type" value="Genomic_DNA"/>
</dbReference>
<dbReference type="RefSeq" id="WP_245760248.1">
    <property type="nucleotide sequence ID" value="NZ_FOXV01000008.1"/>
</dbReference>
<organism evidence="2 3">
    <name type="scientific">Roseivivax halotolerans</name>
    <dbReference type="NCBI Taxonomy" id="93684"/>
    <lineage>
        <taxon>Bacteria</taxon>
        <taxon>Pseudomonadati</taxon>
        <taxon>Pseudomonadota</taxon>
        <taxon>Alphaproteobacteria</taxon>
        <taxon>Rhodobacterales</taxon>
        <taxon>Roseobacteraceae</taxon>
        <taxon>Roseivivax</taxon>
    </lineage>
</organism>
<dbReference type="InterPro" id="IPR046705">
    <property type="entry name" value="DUF6778"/>
</dbReference>
<protein>
    <recommendedName>
        <fullName evidence="4">Lipoprotein</fullName>
    </recommendedName>
</protein>
<evidence type="ECO:0000256" key="1">
    <source>
        <dbReference type="SAM" id="SignalP"/>
    </source>
</evidence>
<dbReference type="STRING" id="93684.SAMN05421853_10811"/>
<gene>
    <name evidence="2" type="ORF">SAMN05421853_10811</name>
</gene>
<dbReference type="Pfam" id="PF20569">
    <property type="entry name" value="DUF6778"/>
    <property type="match status" value="1"/>
</dbReference>
<proteinExistence type="predicted"/>
<reference evidence="3" key="1">
    <citation type="submission" date="2016-10" db="EMBL/GenBank/DDBJ databases">
        <authorList>
            <person name="Varghese N."/>
            <person name="Submissions S."/>
        </authorList>
    </citation>
    <scope>NUCLEOTIDE SEQUENCE [LARGE SCALE GENOMIC DNA]</scope>
    <source>
        <strain evidence="3">JCM 10271</strain>
    </source>
</reference>
<sequence>MITTKHVLGLVALLGLSACASVDTASRNDTGITSAPAAIAAPAGATEAAPRLAQIALTGYEVEVPGYLKVSEANAYIPRADIVWRGDAPGDRYRQVEAIFEAGLAQAAPTLQGGVPAHAKITVRRFHGLTEKARYTTGGVHNIIFDLALYDPATGALLRPVETVHADMRALGGNRAIEADAAGQTQKVRVTEHLRRTLLEELTQPGGHENARLGVIQALNYAR</sequence>
<dbReference type="AlphaFoldDB" id="A0A1I5Z5N9"/>
<feature type="signal peptide" evidence="1">
    <location>
        <begin position="1"/>
        <end position="20"/>
    </location>
</feature>
<keyword evidence="1" id="KW-0732">Signal</keyword>
<evidence type="ECO:0000313" key="2">
    <source>
        <dbReference type="EMBL" id="SFQ51786.1"/>
    </source>
</evidence>
<evidence type="ECO:0000313" key="3">
    <source>
        <dbReference type="Proteomes" id="UP000243106"/>
    </source>
</evidence>
<dbReference type="PROSITE" id="PS51257">
    <property type="entry name" value="PROKAR_LIPOPROTEIN"/>
    <property type="match status" value="1"/>
</dbReference>
<dbReference type="Proteomes" id="UP000243106">
    <property type="component" value="Unassembled WGS sequence"/>
</dbReference>
<keyword evidence="3" id="KW-1185">Reference proteome</keyword>
<feature type="chain" id="PRO_5017450372" description="Lipoprotein" evidence="1">
    <location>
        <begin position="21"/>
        <end position="223"/>
    </location>
</feature>